<dbReference type="InterPro" id="IPR051200">
    <property type="entry name" value="Host-pathogen_enzymatic-act"/>
</dbReference>
<keyword evidence="3" id="KW-1185">Reference proteome</keyword>
<comment type="caution">
    <text evidence="2">The sequence shown here is derived from an EMBL/GenBank/DDBJ whole genome shotgun (WGS) entry which is preliminary data.</text>
</comment>
<dbReference type="Gene3D" id="2.130.10.10">
    <property type="entry name" value="YVTN repeat-like/Quinoprotein amine dehydrogenase"/>
    <property type="match status" value="1"/>
</dbReference>
<dbReference type="PANTHER" id="PTHR47197">
    <property type="entry name" value="PROTEIN NIRF"/>
    <property type="match status" value="1"/>
</dbReference>
<dbReference type="SUPFAM" id="SSF50998">
    <property type="entry name" value="Quinoprotein alcohol dehydrogenase-like"/>
    <property type="match status" value="1"/>
</dbReference>
<reference evidence="2 3" key="1">
    <citation type="submission" date="2016-03" db="EMBL/GenBank/DDBJ databases">
        <title>Genome sequence of Rhodococcus kyotonensis KB10.</title>
        <authorList>
            <person name="Jeong H."/>
            <person name="Hong C.E."/>
            <person name="Jo S.H."/>
            <person name="Park J.M."/>
        </authorList>
    </citation>
    <scope>NUCLEOTIDE SEQUENCE [LARGE SCALE GENOMIC DNA]</scope>
    <source>
        <strain evidence="2 3">KB10</strain>
    </source>
</reference>
<evidence type="ECO:0000313" key="3">
    <source>
        <dbReference type="Proteomes" id="UP000077519"/>
    </source>
</evidence>
<accession>A0A177Y8H5</accession>
<evidence type="ECO:0008006" key="4">
    <source>
        <dbReference type="Google" id="ProtNLM"/>
    </source>
</evidence>
<dbReference type="PANTHER" id="PTHR47197:SF3">
    <property type="entry name" value="DIHYDRO-HEME D1 DEHYDROGENASE"/>
    <property type="match status" value="1"/>
</dbReference>
<protein>
    <recommendedName>
        <fullName evidence="4">DNA-binding beta-propeller fold protein YncE</fullName>
    </recommendedName>
</protein>
<dbReference type="EMBL" id="LVHI01000037">
    <property type="protein sequence ID" value="OAK51804.1"/>
    <property type="molecule type" value="Genomic_DNA"/>
</dbReference>
<gene>
    <name evidence="2" type="ORF">A3K89_10945</name>
</gene>
<proteinExistence type="predicted"/>
<sequence>MTVAGCSSEEPTEPVAEETGTARAGSDLAAEAGSTEVEGAEPRLVVADADSGRIDVLDLATEEPLHSFDVEDASRITTINGRYVVATDEKKASVLDPGSWTIEHGDHSHSYIKDPVEIGSLDGNEPAHVIAGDRKVSVFFDGSGKADVVDFDSLSKGESTVATTIESAPHHGIAVPLSDHFVVSTGGTEEDLPNGFELRDGSGELVRALEGACPEMHGEAVFSNYFVVACEDGILKVDATADFATTKFPYPPNAERAWSVEHGSRGALVAAPTATGVLVLDTRSGQWVEARTADEAVASGMSSDGKTVLSLQTDGTFRTFDAVTGAELSSTPVLAGPVGEDDSPAIVVAGTRAYVSDPAANAVVEIDYRDGGRVARTFDFEYSPGSIGVVGA</sequence>
<dbReference type="AlphaFoldDB" id="A0A177Y8H5"/>
<dbReference type="InterPro" id="IPR011047">
    <property type="entry name" value="Quinoprotein_ADH-like_sf"/>
</dbReference>
<feature type="region of interest" description="Disordered" evidence="1">
    <location>
        <begin position="1"/>
        <end position="41"/>
    </location>
</feature>
<dbReference type="Proteomes" id="UP000077519">
    <property type="component" value="Unassembled WGS sequence"/>
</dbReference>
<name>A0A177Y8H5_9NOCA</name>
<dbReference type="InterPro" id="IPR015943">
    <property type="entry name" value="WD40/YVTN_repeat-like_dom_sf"/>
</dbReference>
<evidence type="ECO:0000313" key="2">
    <source>
        <dbReference type="EMBL" id="OAK51804.1"/>
    </source>
</evidence>
<evidence type="ECO:0000256" key="1">
    <source>
        <dbReference type="SAM" id="MobiDB-lite"/>
    </source>
</evidence>
<organism evidence="2 3">
    <name type="scientific">Rhodococcoides kyotonense</name>
    <dbReference type="NCBI Taxonomy" id="398843"/>
    <lineage>
        <taxon>Bacteria</taxon>
        <taxon>Bacillati</taxon>
        <taxon>Actinomycetota</taxon>
        <taxon>Actinomycetes</taxon>
        <taxon>Mycobacteriales</taxon>
        <taxon>Nocardiaceae</taxon>
        <taxon>Rhodococcoides</taxon>
    </lineage>
</organism>